<protein>
    <submittedName>
        <fullName evidence="2">Uncharacterized protein</fullName>
    </submittedName>
</protein>
<feature type="compositionally biased region" description="Acidic residues" evidence="1">
    <location>
        <begin position="62"/>
        <end position="71"/>
    </location>
</feature>
<evidence type="ECO:0000256" key="1">
    <source>
        <dbReference type="SAM" id="MobiDB-lite"/>
    </source>
</evidence>
<evidence type="ECO:0000313" key="3">
    <source>
        <dbReference type="Proteomes" id="UP000283269"/>
    </source>
</evidence>
<dbReference type="AlphaFoldDB" id="A0A409W4S3"/>
<feature type="region of interest" description="Disordered" evidence="1">
    <location>
        <begin position="1"/>
        <end position="20"/>
    </location>
</feature>
<comment type="caution">
    <text evidence="2">The sequence shown here is derived from an EMBL/GenBank/DDBJ whole genome shotgun (WGS) entry which is preliminary data.</text>
</comment>
<evidence type="ECO:0000313" key="2">
    <source>
        <dbReference type="EMBL" id="PPQ73468.1"/>
    </source>
</evidence>
<feature type="compositionally biased region" description="Polar residues" evidence="1">
    <location>
        <begin position="1"/>
        <end position="10"/>
    </location>
</feature>
<feature type="compositionally biased region" description="Basic and acidic residues" evidence="1">
    <location>
        <begin position="52"/>
        <end position="61"/>
    </location>
</feature>
<proteinExistence type="predicted"/>
<dbReference type="InParanoid" id="A0A409W4S3"/>
<keyword evidence="3" id="KW-1185">Reference proteome</keyword>
<feature type="compositionally biased region" description="Acidic residues" evidence="1">
    <location>
        <begin position="34"/>
        <end position="51"/>
    </location>
</feature>
<accession>A0A409W4S3</accession>
<dbReference type="Proteomes" id="UP000283269">
    <property type="component" value="Unassembled WGS sequence"/>
</dbReference>
<name>A0A409W4S3_PSICY</name>
<sequence>MGTVRPSSNAGRLPETAQTPECALDDLQYQNDEQCADEGGDKDNDVDEEYEDNRAKGHESEGDIPDNLDAK</sequence>
<dbReference type="EMBL" id="NHYD01003760">
    <property type="protein sequence ID" value="PPQ73468.1"/>
    <property type="molecule type" value="Genomic_DNA"/>
</dbReference>
<feature type="region of interest" description="Disordered" evidence="1">
    <location>
        <begin position="30"/>
        <end position="71"/>
    </location>
</feature>
<organism evidence="2 3">
    <name type="scientific">Psilocybe cyanescens</name>
    <dbReference type="NCBI Taxonomy" id="93625"/>
    <lineage>
        <taxon>Eukaryota</taxon>
        <taxon>Fungi</taxon>
        <taxon>Dikarya</taxon>
        <taxon>Basidiomycota</taxon>
        <taxon>Agaricomycotina</taxon>
        <taxon>Agaricomycetes</taxon>
        <taxon>Agaricomycetidae</taxon>
        <taxon>Agaricales</taxon>
        <taxon>Agaricineae</taxon>
        <taxon>Strophariaceae</taxon>
        <taxon>Psilocybe</taxon>
    </lineage>
</organism>
<reference evidence="2 3" key="1">
    <citation type="journal article" date="2018" name="Evol. Lett.">
        <title>Horizontal gene cluster transfer increased hallucinogenic mushroom diversity.</title>
        <authorList>
            <person name="Reynolds H.T."/>
            <person name="Vijayakumar V."/>
            <person name="Gluck-Thaler E."/>
            <person name="Korotkin H.B."/>
            <person name="Matheny P.B."/>
            <person name="Slot J.C."/>
        </authorList>
    </citation>
    <scope>NUCLEOTIDE SEQUENCE [LARGE SCALE GENOMIC DNA]</scope>
    <source>
        <strain evidence="2 3">2631</strain>
    </source>
</reference>
<gene>
    <name evidence="2" type="ORF">CVT25_000064</name>
</gene>